<keyword evidence="20" id="KW-1185">Reference proteome</keyword>
<dbReference type="InterPro" id="IPR005467">
    <property type="entry name" value="His_kinase_dom"/>
</dbReference>
<sequence length="928" mass="104913">MKKLAWLYLSLLASLPAWGQNKKLDSLYHQLNQHPKEDTVRVQLLVGICYYEYTSDNERNKLHATEALRISRKLHYTFGTGTALKYMALYYWVIGDYDPATQYAIQMLQTFETSTNVLGLSQAYNLLGLIHERSQDFEKAKYYYTKALEIRQKAGLKRDVAYSFNSLGSLYYNLSKFDEARDYFQKSLKIREELKDEDGLSQTYGNLAVIFMKKKEYTAAVEYYQKALAILERIGNKYRTMVNYTNLGEVYIYLKKYDEAGRYLQAALAMATTLHHKEVLAEVYDKLTLLESATGRHKQALAYLELKHNYLDSIYTEKKAKQIAEVEARYQTEKKDQTILALQQQKEIQNLKQLYLVLGLLAMSMIAAAIYFLQRSHNRKVSGLLENQKSLNLRLQEADQLKSNLFANISHEFRTPLTLILTPIEDKLASPSLAPEEKESFQLVARNANRLLSLVNQVLDLTKLEAKKMELVVQQGDLKKFLTVVSASFDSLAENKKIRFEKSIALETAGSWFDADKLEKIINNVLFNAFKFTPEGGQVTFAITQSPQTNDLEIAISDTGKGIPEDEQQHIFSPFYQSRQAADDARFGTGLGLSLVKELVNLYQGTIELTSVLHQGTTLRITLPQTKERLPAFAVLKEEVPQMNQLAAKPAEPVQSNAEDINDEAAWASEPAQEDTVLIVEDNDDLRNYIASTLKGQFITLTAKDGAEGYALAIERIPDLVISDVMMPNLDGMGLTEKLKADERTSHIPVVLLTAKADRGSKIEGLQTGADDYLSKPFSSEELKVRAVNLIEQRKKLATIYRAGYSVAAPPPKEPSLDDKFLLKAKQLVEDNIADPGFGVEKMADNMHLSRAQLFRKLKAIAGLSPNEFINEIRLQKAAQLILSKADTLTQISYAVGFNEQSYFAKRFRKKFGVAPSEYSKKNAPQKA</sequence>
<dbReference type="FunFam" id="3.30.565.10:FF:000037">
    <property type="entry name" value="Hybrid sensor histidine kinase/response regulator"/>
    <property type="match status" value="1"/>
</dbReference>
<dbReference type="PROSITE" id="PS50005">
    <property type="entry name" value="TPR"/>
    <property type="match status" value="4"/>
</dbReference>
<keyword evidence="15" id="KW-0732">Signal</keyword>
<gene>
    <name evidence="19" type="ORF">SAMN04488109_5385</name>
</gene>
<dbReference type="InterPro" id="IPR018060">
    <property type="entry name" value="HTH_AraC"/>
</dbReference>
<dbReference type="SUPFAM" id="SSF52172">
    <property type="entry name" value="CheY-like"/>
    <property type="match status" value="1"/>
</dbReference>
<feature type="domain" description="Histidine kinase" evidence="17">
    <location>
        <begin position="408"/>
        <end position="627"/>
    </location>
</feature>
<dbReference type="RefSeq" id="WP_073140800.1">
    <property type="nucleotide sequence ID" value="NZ_FQWQ01000004.1"/>
</dbReference>
<dbReference type="OrthoDB" id="9797097at2"/>
<dbReference type="InterPro" id="IPR011006">
    <property type="entry name" value="CheY-like_superfamily"/>
</dbReference>
<dbReference type="InterPro" id="IPR019734">
    <property type="entry name" value="TPR_rpt"/>
</dbReference>
<dbReference type="SUPFAM" id="SSF46689">
    <property type="entry name" value="Homeodomain-like"/>
    <property type="match status" value="1"/>
</dbReference>
<reference evidence="19 20" key="1">
    <citation type="submission" date="2016-11" db="EMBL/GenBank/DDBJ databases">
        <authorList>
            <person name="Jaros S."/>
            <person name="Januszkiewicz K."/>
            <person name="Wedrychowicz H."/>
        </authorList>
    </citation>
    <scope>NUCLEOTIDE SEQUENCE [LARGE SCALE GENOMIC DNA]</scope>
    <source>
        <strain evidence="19 20">DSM 24574</strain>
    </source>
</reference>
<dbReference type="Pfam" id="PF12833">
    <property type="entry name" value="HTH_18"/>
    <property type="match status" value="1"/>
</dbReference>
<keyword evidence="10" id="KW-0238">DNA-binding</keyword>
<name>A0A1M5VT26_9BACT</name>
<keyword evidence="7" id="KW-0067">ATP-binding</keyword>
<dbReference type="SMART" id="SM00387">
    <property type="entry name" value="HATPase_c"/>
    <property type="match status" value="1"/>
</dbReference>
<dbReference type="InterPro" id="IPR018062">
    <property type="entry name" value="HTH_AraC-typ_CS"/>
</dbReference>
<dbReference type="STRING" id="947013.SAMN04488109_5385"/>
<dbReference type="GO" id="GO:0043565">
    <property type="term" value="F:sequence-specific DNA binding"/>
    <property type="evidence" value="ECO:0007669"/>
    <property type="project" value="InterPro"/>
</dbReference>
<dbReference type="SMART" id="SM00342">
    <property type="entry name" value="HTH_ARAC"/>
    <property type="match status" value="1"/>
</dbReference>
<dbReference type="PROSITE" id="PS01124">
    <property type="entry name" value="HTH_ARAC_FAMILY_2"/>
    <property type="match status" value="1"/>
</dbReference>
<evidence type="ECO:0000313" key="20">
    <source>
        <dbReference type="Proteomes" id="UP000184212"/>
    </source>
</evidence>
<keyword evidence="6 19" id="KW-0418">Kinase</keyword>
<dbReference type="InterPro" id="IPR009057">
    <property type="entry name" value="Homeodomain-like_sf"/>
</dbReference>
<dbReference type="CDD" id="cd00075">
    <property type="entry name" value="HATPase"/>
    <property type="match status" value="1"/>
</dbReference>
<evidence type="ECO:0000256" key="6">
    <source>
        <dbReference type="ARBA" id="ARBA00022777"/>
    </source>
</evidence>
<dbReference type="FunFam" id="1.10.287.130:FF:000045">
    <property type="entry name" value="Two-component system sensor histidine kinase/response regulator"/>
    <property type="match status" value="1"/>
</dbReference>
<keyword evidence="3 12" id="KW-0597">Phosphoprotein</keyword>
<evidence type="ECO:0000313" key="19">
    <source>
        <dbReference type="EMBL" id="SHH78391.1"/>
    </source>
</evidence>
<feature type="transmembrane region" description="Helical" evidence="14">
    <location>
        <begin position="354"/>
        <end position="373"/>
    </location>
</feature>
<feature type="repeat" description="TPR" evidence="13">
    <location>
        <begin position="201"/>
        <end position="234"/>
    </location>
</feature>
<dbReference type="SUPFAM" id="SSF48452">
    <property type="entry name" value="TPR-like"/>
    <property type="match status" value="2"/>
</dbReference>
<feature type="repeat" description="TPR" evidence="13">
    <location>
        <begin position="161"/>
        <end position="194"/>
    </location>
</feature>
<dbReference type="InterPro" id="IPR003594">
    <property type="entry name" value="HATPase_dom"/>
</dbReference>
<dbReference type="AlphaFoldDB" id="A0A1M5VT26"/>
<dbReference type="EC" id="2.7.13.3" evidence="2"/>
<evidence type="ECO:0000256" key="14">
    <source>
        <dbReference type="SAM" id="Phobius"/>
    </source>
</evidence>
<evidence type="ECO:0000256" key="5">
    <source>
        <dbReference type="ARBA" id="ARBA00022741"/>
    </source>
</evidence>
<protein>
    <recommendedName>
        <fullName evidence="2">histidine kinase</fullName>
        <ecNumber evidence="2">2.7.13.3</ecNumber>
    </recommendedName>
</protein>
<evidence type="ECO:0000256" key="11">
    <source>
        <dbReference type="ARBA" id="ARBA00023163"/>
    </source>
</evidence>
<evidence type="ECO:0000256" key="9">
    <source>
        <dbReference type="ARBA" id="ARBA00023015"/>
    </source>
</evidence>
<feature type="chain" id="PRO_5013155487" description="histidine kinase" evidence="15">
    <location>
        <begin position="20"/>
        <end position="928"/>
    </location>
</feature>
<keyword evidence="5" id="KW-0547">Nucleotide-binding</keyword>
<evidence type="ECO:0000256" key="10">
    <source>
        <dbReference type="ARBA" id="ARBA00023125"/>
    </source>
</evidence>
<dbReference type="CDD" id="cd00082">
    <property type="entry name" value="HisKA"/>
    <property type="match status" value="1"/>
</dbReference>
<proteinExistence type="predicted"/>
<dbReference type="PROSITE" id="PS00041">
    <property type="entry name" value="HTH_ARAC_FAMILY_1"/>
    <property type="match status" value="1"/>
</dbReference>
<feature type="modified residue" description="4-aspartylphosphate" evidence="12">
    <location>
        <position position="724"/>
    </location>
</feature>
<dbReference type="GO" id="GO:0005524">
    <property type="term" value="F:ATP binding"/>
    <property type="evidence" value="ECO:0007669"/>
    <property type="project" value="UniProtKB-KW"/>
</dbReference>
<dbReference type="InterPro" id="IPR003661">
    <property type="entry name" value="HisK_dim/P_dom"/>
</dbReference>
<dbReference type="PROSITE" id="PS50110">
    <property type="entry name" value="RESPONSE_REGULATORY"/>
    <property type="match status" value="1"/>
</dbReference>
<evidence type="ECO:0000256" key="15">
    <source>
        <dbReference type="SAM" id="SignalP"/>
    </source>
</evidence>
<dbReference type="Proteomes" id="UP000184212">
    <property type="component" value="Unassembled WGS sequence"/>
</dbReference>
<keyword evidence="11" id="KW-0804">Transcription</keyword>
<dbReference type="InterPro" id="IPR036890">
    <property type="entry name" value="HATPase_C_sf"/>
</dbReference>
<dbReference type="PANTHER" id="PTHR43547:SF2">
    <property type="entry name" value="HYBRID SIGNAL TRANSDUCTION HISTIDINE KINASE C"/>
    <property type="match status" value="1"/>
</dbReference>
<dbReference type="GO" id="GO:0000155">
    <property type="term" value="F:phosphorelay sensor kinase activity"/>
    <property type="evidence" value="ECO:0007669"/>
    <property type="project" value="InterPro"/>
</dbReference>
<feature type="domain" description="HTH araC/xylS-type" evidence="16">
    <location>
        <begin position="823"/>
        <end position="922"/>
    </location>
</feature>
<evidence type="ECO:0000256" key="3">
    <source>
        <dbReference type="ARBA" id="ARBA00022553"/>
    </source>
</evidence>
<dbReference type="SUPFAM" id="SSF47384">
    <property type="entry name" value="Homodimeric domain of signal transducing histidine kinase"/>
    <property type="match status" value="1"/>
</dbReference>
<evidence type="ECO:0000259" key="16">
    <source>
        <dbReference type="PROSITE" id="PS01124"/>
    </source>
</evidence>
<evidence type="ECO:0000256" key="7">
    <source>
        <dbReference type="ARBA" id="ARBA00022840"/>
    </source>
</evidence>
<dbReference type="GO" id="GO:0003700">
    <property type="term" value="F:DNA-binding transcription factor activity"/>
    <property type="evidence" value="ECO:0007669"/>
    <property type="project" value="InterPro"/>
</dbReference>
<dbReference type="PRINTS" id="PR00344">
    <property type="entry name" value="BCTRLSENSOR"/>
</dbReference>
<feature type="signal peptide" evidence="15">
    <location>
        <begin position="1"/>
        <end position="19"/>
    </location>
</feature>
<dbReference type="PROSITE" id="PS50109">
    <property type="entry name" value="HIS_KIN"/>
    <property type="match status" value="1"/>
</dbReference>
<dbReference type="Pfam" id="PF00512">
    <property type="entry name" value="HisKA"/>
    <property type="match status" value="1"/>
</dbReference>
<evidence type="ECO:0000256" key="13">
    <source>
        <dbReference type="PROSITE-ProRule" id="PRU00339"/>
    </source>
</evidence>
<dbReference type="SUPFAM" id="SSF55874">
    <property type="entry name" value="ATPase domain of HSP90 chaperone/DNA topoisomerase II/histidine kinase"/>
    <property type="match status" value="1"/>
</dbReference>
<dbReference type="Gene3D" id="3.40.50.2300">
    <property type="match status" value="1"/>
</dbReference>
<dbReference type="EMBL" id="FQWQ01000004">
    <property type="protein sequence ID" value="SHH78391.1"/>
    <property type="molecule type" value="Genomic_DNA"/>
</dbReference>
<dbReference type="PROSITE" id="PS50293">
    <property type="entry name" value="TPR_REGION"/>
    <property type="match status" value="1"/>
</dbReference>
<dbReference type="Pfam" id="PF00072">
    <property type="entry name" value="Response_reg"/>
    <property type="match status" value="1"/>
</dbReference>
<evidence type="ECO:0000256" key="2">
    <source>
        <dbReference type="ARBA" id="ARBA00012438"/>
    </source>
</evidence>
<keyword evidence="13" id="KW-0802">TPR repeat</keyword>
<organism evidence="19 20">
    <name type="scientific">Chryseolinea serpens</name>
    <dbReference type="NCBI Taxonomy" id="947013"/>
    <lineage>
        <taxon>Bacteria</taxon>
        <taxon>Pseudomonadati</taxon>
        <taxon>Bacteroidota</taxon>
        <taxon>Cytophagia</taxon>
        <taxon>Cytophagales</taxon>
        <taxon>Fulvivirgaceae</taxon>
        <taxon>Chryseolinea</taxon>
    </lineage>
</organism>
<dbReference type="InterPro" id="IPR011990">
    <property type="entry name" value="TPR-like_helical_dom_sf"/>
</dbReference>
<dbReference type="InterPro" id="IPR036097">
    <property type="entry name" value="HisK_dim/P_sf"/>
</dbReference>
<dbReference type="Gene3D" id="1.10.10.60">
    <property type="entry name" value="Homeodomain-like"/>
    <property type="match status" value="1"/>
</dbReference>
<dbReference type="Pfam" id="PF02518">
    <property type="entry name" value="HATPase_c"/>
    <property type="match status" value="1"/>
</dbReference>
<dbReference type="SMART" id="SM00028">
    <property type="entry name" value="TPR"/>
    <property type="match status" value="5"/>
</dbReference>
<evidence type="ECO:0000256" key="8">
    <source>
        <dbReference type="ARBA" id="ARBA00023012"/>
    </source>
</evidence>
<evidence type="ECO:0000259" key="17">
    <source>
        <dbReference type="PROSITE" id="PS50109"/>
    </source>
</evidence>
<dbReference type="SMART" id="SM00448">
    <property type="entry name" value="REC"/>
    <property type="match status" value="1"/>
</dbReference>
<evidence type="ECO:0000256" key="4">
    <source>
        <dbReference type="ARBA" id="ARBA00022679"/>
    </source>
</evidence>
<feature type="repeat" description="TPR" evidence="13">
    <location>
        <begin position="241"/>
        <end position="274"/>
    </location>
</feature>
<keyword evidence="14" id="KW-0472">Membrane</keyword>
<evidence type="ECO:0000256" key="1">
    <source>
        <dbReference type="ARBA" id="ARBA00000085"/>
    </source>
</evidence>
<dbReference type="Pfam" id="PF13424">
    <property type="entry name" value="TPR_12"/>
    <property type="match status" value="3"/>
</dbReference>
<feature type="domain" description="Response regulatory" evidence="18">
    <location>
        <begin position="676"/>
        <end position="791"/>
    </location>
</feature>
<dbReference type="Gene3D" id="1.25.40.10">
    <property type="entry name" value="Tetratricopeptide repeat domain"/>
    <property type="match status" value="1"/>
</dbReference>
<dbReference type="PANTHER" id="PTHR43547">
    <property type="entry name" value="TWO-COMPONENT HISTIDINE KINASE"/>
    <property type="match status" value="1"/>
</dbReference>
<evidence type="ECO:0000256" key="12">
    <source>
        <dbReference type="PROSITE-ProRule" id="PRU00169"/>
    </source>
</evidence>
<feature type="repeat" description="TPR" evidence="13">
    <location>
        <begin position="121"/>
        <end position="154"/>
    </location>
</feature>
<keyword evidence="9" id="KW-0805">Transcription regulation</keyword>
<dbReference type="Gene3D" id="3.30.565.10">
    <property type="entry name" value="Histidine kinase-like ATPase, C-terminal domain"/>
    <property type="match status" value="1"/>
</dbReference>
<dbReference type="InterPro" id="IPR001789">
    <property type="entry name" value="Sig_transdc_resp-reg_receiver"/>
</dbReference>
<comment type="catalytic activity">
    <reaction evidence="1">
        <text>ATP + protein L-histidine = ADP + protein N-phospho-L-histidine.</text>
        <dbReference type="EC" id="2.7.13.3"/>
    </reaction>
</comment>
<keyword evidence="4" id="KW-0808">Transferase</keyword>
<accession>A0A1M5VT26</accession>
<keyword evidence="14" id="KW-0812">Transmembrane</keyword>
<keyword evidence="8" id="KW-0902">Two-component regulatory system</keyword>
<dbReference type="Gene3D" id="1.10.287.130">
    <property type="match status" value="1"/>
</dbReference>
<dbReference type="InterPro" id="IPR004358">
    <property type="entry name" value="Sig_transdc_His_kin-like_C"/>
</dbReference>
<evidence type="ECO:0000259" key="18">
    <source>
        <dbReference type="PROSITE" id="PS50110"/>
    </source>
</evidence>
<dbReference type="SMART" id="SM00388">
    <property type="entry name" value="HisKA"/>
    <property type="match status" value="1"/>
</dbReference>
<keyword evidence="14" id="KW-1133">Transmembrane helix</keyword>